<name>A0ABU9XQU3_9SPHN</name>
<gene>
    <name evidence="1" type="ORF">ABC969_07090</name>
</gene>
<dbReference type="Proteomes" id="UP001404104">
    <property type="component" value="Unassembled WGS sequence"/>
</dbReference>
<keyword evidence="2" id="KW-1185">Reference proteome</keyword>
<comment type="caution">
    <text evidence="1">The sequence shown here is derived from an EMBL/GenBank/DDBJ whole genome shotgun (WGS) entry which is preliminary data.</text>
</comment>
<evidence type="ECO:0000313" key="2">
    <source>
        <dbReference type="Proteomes" id="UP001404104"/>
    </source>
</evidence>
<organism evidence="1 2">
    <name type="scientific">Sphingomonas qilianensis</name>
    <dbReference type="NCBI Taxonomy" id="1736690"/>
    <lineage>
        <taxon>Bacteria</taxon>
        <taxon>Pseudomonadati</taxon>
        <taxon>Pseudomonadota</taxon>
        <taxon>Alphaproteobacteria</taxon>
        <taxon>Sphingomonadales</taxon>
        <taxon>Sphingomonadaceae</taxon>
        <taxon>Sphingomonas</taxon>
    </lineage>
</organism>
<reference evidence="1 2" key="1">
    <citation type="submission" date="2024-05" db="EMBL/GenBank/DDBJ databases">
        <authorList>
            <person name="Liu Q."/>
            <person name="Xin Y.-H."/>
        </authorList>
    </citation>
    <scope>NUCLEOTIDE SEQUENCE [LARGE SCALE GENOMIC DNA]</scope>
    <source>
        <strain evidence="1 2">CGMCC 1.15349</strain>
    </source>
</reference>
<sequence>MSIPGRRGFYTGTDGEVWRELPRNVDPAQDGISLAAHHPRIFASDEPPDSVPTAEFDARLEAVVPPEVLARLEAVISAGTALAARGLADTPPVDLHEWRRGIILSWSHARDLGVIHDALGHPRATANRHDVDEVVLAKRLKEQLAQSGAKADAWYLDYVASLDDGAWVNVGFFNPHLSASMYKWGDAKQGKQNAMDAHRLSPHHQGNFETPKDWIERATNFVIHHIPREHRGIRHEPRGDYTQLEERMAVDPAIKQSEIGKAIARDVAALCALLEKEGKIVPWGLLAVPPDELTAGTVEHAFLLASTAGEEFIDDAEREEHNRRLGWARQIIARVPAEAERLDAEGKSQLVAAYRGWLDNG</sequence>
<evidence type="ECO:0000313" key="1">
    <source>
        <dbReference type="EMBL" id="MEN2786186.1"/>
    </source>
</evidence>
<dbReference type="RefSeq" id="WP_345863988.1">
    <property type="nucleotide sequence ID" value="NZ_JBDIMF010000002.1"/>
</dbReference>
<dbReference type="EMBL" id="JBDIMF010000002">
    <property type="protein sequence ID" value="MEN2786186.1"/>
    <property type="molecule type" value="Genomic_DNA"/>
</dbReference>
<protein>
    <submittedName>
        <fullName evidence="1">Uncharacterized protein</fullName>
    </submittedName>
</protein>
<proteinExistence type="predicted"/>
<accession>A0ABU9XQU3</accession>